<accession>A0AAU7BTE4</accession>
<dbReference type="Pfam" id="PF19765">
    <property type="entry name" value="DUF6252"/>
    <property type="match status" value="1"/>
</dbReference>
<dbReference type="RefSeq" id="WP_347923913.1">
    <property type="nucleotide sequence ID" value="NZ_CP157199.1"/>
</dbReference>
<protein>
    <submittedName>
        <fullName evidence="1">DUF6252 family protein</fullName>
    </submittedName>
</protein>
<dbReference type="AlphaFoldDB" id="A0AAU7BTE4"/>
<organism evidence="1">
    <name type="scientific">Pontimicrobium sp. SW4</name>
    <dbReference type="NCBI Taxonomy" id="3153519"/>
    <lineage>
        <taxon>Bacteria</taxon>
        <taxon>Pseudomonadati</taxon>
        <taxon>Bacteroidota</taxon>
        <taxon>Flavobacteriia</taxon>
        <taxon>Flavobacteriales</taxon>
        <taxon>Flavobacteriaceae</taxon>
        <taxon>Pontimicrobium</taxon>
    </lineage>
</organism>
<reference evidence="1" key="1">
    <citation type="submission" date="2024-05" db="EMBL/GenBank/DDBJ databases">
        <title>Pontimicrobium maritimus sp. nov., isolated form sea water.</title>
        <authorList>
            <person name="Muhammad N."/>
            <person name="Vuong T.Q."/>
            <person name="Han H.L."/>
            <person name="Kim S.-G."/>
        </authorList>
    </citation>
    <scope>NUCLEOTIDE SEQUENCE</scope>
    <source>
        <strain evidence="1">SW4</strain>
    </source>
</reference>
<sequence>MKKLNAVLIVILTMLSCSDEIRFNSPAMQANKNNELWRSDFFAADIDNGGFVIEGRDSGETVQLITTSDTRGIFSLGLDSDNVAIFKDFDGTVYSTKNAPDPSLGTYPTSGEIIVEDIDNDDPKNLYGTFWFYAYTADGLKVINFNKGVFYKVPLAGGLLQIN</sequence>
<evidence type="ECO:0000313" key="1">
    <source>
        <dbReference type="EMBL" id="XBG61403.1"/>
    </source>
</evidence>
<dbReference type="PROSITE" id="PS51257">
    <property type="entry name" value="PROKAR_LIPOPROTEIN"/>
    <property type="match status" value="1"/>
</dbReference>
<gene>
    <name evidence="1" type="ORF">ABGB03_00515</name>
</gene>
<dbReference type="InterPro" id="IPR046219">
    <property type="entry name" value="DUF6252"/>
</dbReference>
<proteinExistence type="predicted"/>
<dbReference type="EMBL" id="CP157199">
    <property type="protein sequence ID" value="XBG61403.1"/>
    <property type="molecule type" value="Genomic_DNA"/>
</dbReference>
<name>A0AAU7BTE4_9FLAO</name>